<dbReference type="Pfam" id="PF20250">
    <property type="entry name" value="FapA_N"/>
    <property type="match status" value="1"/>
</dbReference>
<dbReference type="InterPro" id="IPR046866">
    <property type="entry name" value="FapA_N"/>
</dbReference>
<organism evidence="2 3">
    <name type="scientific">Sulfurimonas lithotrophica</name>
    <dbReference type="NCBI Taxonomy" id="2590022"/>
    <lineage>
        <taxon>Bacteria</taxon>
        <taxon>Pseudomonadati</taxon>
        <taxon>Campylobacterota</taxon>
        <taxon>Epsilonproteobacteria</taxon>
        <taxon>Campylobacterales</taxon>
        <taxon>Sulfurimonadaceae</taxon>
        <taxon>Sulfurimonas</taxon>
    </lineage>
</organism>
<evidence type="ECO:0000313" key="3">
    <source>
        <dbReference type="Proteomes" id="UP000326944"/>
    </source>
</evidence>
<protein>
    <submittedName>
        <fullName evidence="2">DUF342 domain-containing protein</fullName>
    </submittedName>
</protein>
<reference evidence="2 3" key="1">
    <citation type="submission" date="2019-09" db="EMBL/GenBank/DDBJ databases">
        <title>Sulfurimonas gotlandica sp. nov., a chemoautotrophic and psychrotolerant epsilonproteobacterium isolated from a pelagic redoxcline, and an emended description of the genus Sulfurimonas.</title>
        <authorList>
            <person name="Wang S."/>
            <person name="Jiang L."/>
            <person name="Shao S."/>
        </authorList>
    </citation>
    <scope>NUCLEOTIDE SEQUENCE [LARGE SCALE GENOMIC DNA]</scope>
    <source>
        <strain evidence="2 3">GYSZ_1</strain>
    </source>
</reference>
<feature type="domain" description="Flagellar Assembly Protein A N-terminal region" evidence="1">
    <location>
        <begin position="194"/>
        <end position="273"/>
    </location>
</feature>
<dbReference type="Proteomes" id="UP000326944">
    <property type="component" value="Chromosome"/>
</dbReference>
<proteinExistence type="predicted"/>
<sequence>MKELTVKTKNISLSLKKYAQSNDASTDIIDFSILKTKTLIRTTKERDFVEFNESIKERYNSEKKMIDYHVEFKQVYTIKLFEKAQEQYSLKYEIEFDEFIVNPKIIIKTDSNIPYKRKTPKDTYLWLLKEINKIKAKNNILIHIFDESYLAKLKLFTKHLHAGKFKKSIKLPLIETISPDITRKGQLLLHYENKKNHHQITEVNAGDLLIEFAKPKFGKNGLDAFGNVITSETQKNSKDFTYDIDDETIEVKEDKDKKQYIAKVKGFVNFSKNLMFIDHIIKKRKLKRVEDTLSEHEDNDIKVIVSEKDSTQDSIGEGVTLSSETIHVEGFVGSNSVLNATNLIIDGATHQSSRQSAKFAKINRHKGTIRAHQADIKLLEGGTVYATTVNIDSCLNGTIYAKDVNITNVKSNLKVYASHSINITLVSGENNLFNIDYKKIPILSKKIEFIDHDIEDLKYHLEEAKRHDKSKVEGIKLKLKELQEIKNDILNSVKDAHVKIERPLRGLNTIIFSTGENKELIYKTSSKKYGEFHLEISEEKITLKPVNISINL</sequence>
<accession>A0A5P8P2C6</accession>
<evidence type="ECO:0000313" key="2">
    <source>
        <dbReference type="EMBL" id="QFR49834.1"/>
    </source>
</evidence>
<dbReference type="RefSeq" id="WP_152307781.1">
    <property type="nucleotide sequence ID" value="NZ_CP043617.1"/>
</dbReference>
<gene>
    <name evidence="2" type="ORF">FJR48_08885</name>
</gene>
<keyword evidence="3" id="KW-1185">Reference proteome</keyword>
<evidence type="ECO:0000259" key="1">
    <source>
        <dbReference type="Pfam" id="PF20250"/>
    </source>
</evidence>
<dbReference type="OrthoDB" id="5353360at2"/>
<dbReference type="AlphaFoldDB" id="A0A5P8P2C6"/>
<name>A0A5P8P2C6_9BACT</name>
<dbReference type="KEGG" id="sulg:FJR48_08885"/>
<dbReference type="EMBL" id="CP043617">
    <property type="protein sequence ID" value="QFR49834.1"/>
    <property type="molecule type" value="Genomic_DNA"/>
</dbReference>